<reference evidence="1" key="2">
    <citation type="journal article" date="2015" name="Fish Shellfish Immunol.">
        <title>Early steps in the European eel (Anguilla anguilla)-Vibrio vulnificus interaction in the gills: Role of the RtxA13 toxin.</title>
        <authorList>
            <person name="Callol A."/>
            <person name="Pajuelo D."/>
            <person name="Ebbesson L."/>
            <person name="Teles M."/>
            <person name="MacKenzie S."/>
            <person name="Amaro C."/>
        </authorList>
    </citation>
    <scope>NUCLEOTIDE SEQUENCE</scope>
</reference>
<evidence type="ECO:0000313" key="1">
    <source>
        <dbReference type="EMBL" id="JAH82423.1"/>
    </source>
</evidence>
<name>A0A0E9VYU6_ANGAN</name>
<sequence>MSVGIACPGFFCIWLCGVFSMSAVNVRLHSPEQNQF</sequence>
<organism evidence="1">
    <name type="scientific">Anguilla anguilla</name>
    <name type="common">European freshwater eel</name>
    <name type="synonym">Muraena anguilla</name>
    <dbReference type="NCBI Taxonomy" id="7936"/>
    <lineage>
        <taxon>Eukaryota</taxon>
        <taxon>Metazoa</taxon>
        <taxon>Chordata</taxon>
        <taxon>Craniata</taxon>
        <taxon>Vertebrata</taxon>
        <taxon>Euteleostomi</taxon>
        <taxon>Actinopterygii</taxon>
        <taxon>Neopterygii</taxon>
        <taxon>Teleostei</taxon>
        <taxon>Anguilliformes</taxon>
        <taxon>Anguillidae</taxon>
        <taxon>Anguilla</taxon>
    </lineage>
</organism>
<dbReference type="AlphaFoldDB" id="A0A0E9VYU6"/>
<accession>A0A0E9VYU6</accession>
<proteinExistence type="predicted"/>
<protein>
    <submittedName>
        <fullName evidence="1">Uncharacterized protein</fullName>
    </submittedName>
</protein>
<reference evidence="1" key="1">
    <citation type="submission" date="2014-11" db="EMBL/GenBank/DDBJ databases">
        <authorList>
            <person name="Amaro Gonzalez C."/>
        </authorList>
    </citation>
    <scope>NUCLEOTIDE SEQUENCE</scope>
</reference>
<dbReference type="EMBL" id="GBXM01026154">
    <property type="protein sequence ID" value="JAH82423.1"/>
    <property type="molecule type" value="Transcribed_RNA"/>
</dbReference>